<keyword evidence="5" id="KW-1185">Reference proteome</keyword>
<evidence type="ECO:0000313" key="5">
    <source>
        <dbReference type="Proteomes" id="UP000240535"/>
    </source>
</evidence>
<protein>
    <submittedName>
        <fullName evidence="4">Beta-ketoacyl-ACP synthase</fullName>
    </submittedName>
</protein>
<dbReference type="OrthoDB" id="9814800at2"/>
<keyword evidence="1 2" id="KW-0732">Signal</keyword>
<dbReference type="Gene3D" id="1.20.850.10">
    <property type="entry name" value="Hydroxylamine Oxidoreductase, Chain A, domain 2"/>
    <property type="match status" value="1"/>
</dbReference>
<dbReference type="Gene3D" id="1.10.780.10">
    <property type="entry name" value="Hydroxylamine Oxidoreductase, Chain A, domain 1"/>
    <property type="match status" value="1"/>
</dbReference>
<gene>
    <name evidence="4" type="ORF">CQ405_07075</name>
</gene>
<evidence type="ECO:0000313" key="4">
    <source>
        <dbReference type="EMBL" id="PSM51551.1"/>
    </source>
</evidence>
<dbReference type="RefSeq" id="WP_106872124.1">
    <property type="nucleotide sequence ID" value="NZ_CP053841.1"/>
</dbReference>
<dbReference type="EMBL" id="PDHH01000006">
    <property type="protein sequence ID" value="PSM51551.1"/>
    <property type="molecule type" value="Genomic_DNA"/>
</dbReference>
<feature type="domain" description="Cytochrome c-552/4" evidence="3">
    <location>
        <begin position="113"/>
        <end position="186"/>
    </location>
</feature>
<dbReference type="InterPro" id="IPR051829">
    <property type="entry name" value="Multiheme_Cytochr_ET"/>
</dbReference>
<dbReference type="InterPro" id="IPR036280">
    <property type="entry name" value="Multihaem_cyt_sf"/>
</dbReference>
<evidence type="ECO:0000256" key="1">
    <source>
        <dbReference type="ARBA" id="ARBA00022729"/>
    </source>
</evidence>
<dbReference type="PANTHER" id="PTHR35038:SF6">
    <property type="entry name" value="SURFACE LOCALIZED DECAHEME CYTOCHROME C LIPOPROTEIN"/>
    <property type="match status" value="1"/>
</dbReference>
<dbReference type="SUPFAM" id="SSF48695">
    <property type="entry name" value="Multiheme cytochromes"/>
    <property type="match status" value="1"/>
</dbReference>
<dbReference type="PANTHER" id="PTHR35038">
    <property type="entry name" value="DISSIMILATORY SULFITE REDUCTASE SIRA"/>
    <property type="match status" value="1"/>
</dbReference>
<dbReference type="GO" id="GO:0016491">
    <property type="term" value="F:oxidoreductase activity"/>
    <property type="evidence" value="ECO:0007669"/>
    <property type="project" value="TreeGrafter"/>
</dbReference>
<feature type="domain" description="Cytochrome c-552/4" evidence="3">
    <location>
        <begin position="21"/>
        <end position="84"/>
    </location>
</feature>
<dbReference type="Pfam" id="PF13435">
    <property type="entry name" value="Cytochrome_C554"/>
    <property type="match status" value="2"/>
</dbReference>
<dbReference type="AlphaFoldDB" id="A0A2P8QZ90"/>
<evidence type="ECO:0000259" key="3">
    <source>
        <dbReference type="Pfam" id="PF13435"/>
    </source>
</evidence>
<evidence type="ECO:0000256" key="2">
    <source>
        <dbReference type="SAM" id="SignalP"/>
    </source>
</evidence>
<name>A0A2P8QZ90_9BACT</name>
<comment type="caution">
    <text evidence="4">The sequence shown here is derived from an EMBL/GenBank/DDBJ whole genome shotgun (WGS) entry which is preliminary data.</text>
</comment>
<feature type="signal peptide" evidence="2">
    <location>
        <begin position="1"/>
        <end position="21"/>
    </location>
</feature>
<reference evidence="5" key="1">
    <citation type="submission" date="2017-10" db="EMBL/GenBank/DDBJ databases">
        <title>Campylobacter species from seals.</title>
        <authorList>
            <person name="Gilbert M.J."/>
            <person name="Zomer A.L."/>
            <person name="Timmerman A.J."/>
            <person name="Duim B."/>
            <person name="Wagenaar J.A."/>
        </authorList>
    </citation>
    <scope>NUCLEOTIDE SEQUENCE [LARGE SCALE GENOMIC DNA]</scope>
    <source>
        <strain evidence="5">17S00004-5</strain>
    </source>
</reference>
<dbReference type="Proteomes" id="UP000240535">
    <property type="component" value="Unassembled WGS sequence"/>
</dbReference>
<proteinExistence type="predicted"/>
<organism evidence="4 5">
    <name type="scientific">Campylobacter blaseri</name>
    <dbReference type="NCBI Taxonomy" id="2042961"/>
    <lineage>
        <taxon>Bacteria</taxon>
        <taxon>Pseudomonadati</taxon>
        <taxon>Campylobacterota</taxon>
        <taxon>Epsilonproteobacteria</taxon>
        <taxon>Campylobacterales</taxon>
        <taxon>Campylobacteraceae</taxon>
        <taxon>Campylobacter</taxon>
    </lineage>
</organism>
<accession>A0A2P8QZ90</accession>
<feature type="chain" id="PRO_5015541511" evidence="2">
    <location>
        <begin position="22"/>
        <end position="458"/>
    </location>
</feature>
<sequence length="458" mass="51405">MFKKVAVFLACLMTFSLSVNANETESNNTGLSIVFTKNLKVDRKMDALAKSCVECHAEKTPGIVADWKESRHAHVGVSCTDCHSVKADNPMASAKVHPKDSNNHVSMLVSPKTCANCHEHEVDEFTKSGHARGAMQMYAKPAMVKLMYHYEGADHPDFKDAPDATGCTQCHGTIIELDKDNRPVAKSWPNYGIGNVYPDGGVGNCKSCHSVHKFSVAEARKPAACASCHLGPDHPDIEIYNNSMHGHIFNAEGNTWKYDSAPDTWDVPDFRAPTCAACHMSGVGETTVTHNVSRRLKWNLWAPRSNERTAGFEQAAYDYWKTGEINKGTPLAGHPEGPEAARNEMKAVCKACHTTLHTDNFFTMADKHVGLYNFYFDEAKEMLDDLKSKNLLLEDEWSDEFQVVYYHLWHHQGRRMRQGALMGGPDYSHWHGVFEVKNDIRELRKIYKKRIETGKIED</sequence>
<dbReference type="InterPro" id="IPR023155">
    <property type="entry name" value="Cyt_c-552/4"/>
</dbReference>
<dbReference type="Pfam" id="PF13447">
    <property type="entry name" value="Multi-haem_cyto"/>
    <property type="match status" value="1"/>
</dbReference>